<sequence length="56" mass="6053">MKIRPRDENGQLGASIPTPKDAVKPTPEQRIDDLQANLDQAVLELTTIIATKQGGV</sequence>
<comment type="caution">
    <text evidence="2">The sequence shown here is derived from an EMBL/GenBank/DDBJ whole genome shotgun (WGS) entry which is preliminary data.</text>
</comment>
<dbReference type="RefSeq" id="WP_168976024.1">
    <property type="nucleotide sequence ID" value="NZ_JABAGO010000042.1"/>
</dbReference>
<proteinExistence type="predicted"/>
<accession>A0A848D2N8</accession>
<dbReference type="AlphaFoldDB" id="A0A848D2N8"/>
<dbReference type="Proteomes" id="UP000561326">
    <property type="component" value="Unassembled WGS sequence"/>
</dbReference>
<reference evidence="2 3" key="1">
    <citation type="submission" date="2020-04" db="EMBL/GenBank/DDBJ databases">
        <authorList>
            <person name="Hitch T.C.A."/>
            <person name="Wylensek D."/>
            <person name="Clavel T."/>
        </authorList>
    </citation>
    <scope>NUCLEOTIDE SEQUENCE [LARGE SCALE GENOMIC DNA]</scope>
    <source>
        <strain evidence="2 3">WB01_D5_05</strain>
    </source>
</reference>
<name>A0A848D2N8_ANEAE</name>
<feature type="region of interest" description="Disordered" evidence="1">
    <location>
        <begin position="1"/>
        <end position="27"/>
    </location>
</feature>
<evidence type="ECO:0000313" key="3">
    <source>
        <dbReference type="Proteomes" id="UP000561326"/>
    </source>
</evidence>
<evidence type="ECO:0000256" key="1">
    <source>
        <dbReference type="SAM" id="MobiDB-lite"/>
    </source>
</evidence>
<gene>
    <name evidence="2" type="ORF">HF838_18530</name>
</gene>
<protein>
    <submittedName>
        <fullName evidence="2">Uncharacterized protein</fullName>
    </submittedName>
</protein>
<dbReference type="EMBL" id="JABAGO010000042">
    <property type="protein sequence ID" value="NMF00227.1"/>
    <property type="molecule type" value="Genomic_DNA"/>
</dbReference>
<organism evidence="2 3">
    <name type="scientific">Aneurinibacillus aneurinilyticus</name>
    <name type="common">Bacillus aneurinolyticus</name>
    <dbReference type="NCBI Taxonomy" id="1391"/>
    <lineage>
        <taxon>Bacteria</taxon>
        <taxon>Bacillati</taxon>
        <taxon>Bacillota</taxon>
        <taxon>Bacilli</taxon>
        <taxon>Bacillales</taxon>
        <taxon>Paenibacillaceae</taxon>
        <taxon>Aneurinibacillus group</taxon>
        <taxon>Aneurinibacillus</taxon>
    </lineage>
</organism>
<evidence type="ECO:0000313" key="2">
    <source>
        <dbReference type="EMBL" id="NMF00227.1"/>
    </source>
</evidence>